<dbReference type="InterPro" id="IPR000089">
    <property type="entry name" value="Biotin_lipoyl"/>
</dbReference>
<dbReference type="Pfam" id="PF00364">
    <property type="entry name" value="Biotin_lipoyl"/>
    <property type="match status" value="1"/>
</dbReference>
<dbReference type="InterPro" id="IPR001882">
    <property type="entry name" value="Biotin_BS"/>
</dbReference>
<dbReference type="InterPro" id="IPR001249">
    <property type="entry name" value="AcCoA_biotinCC"/>
</dbReference>
<evidence type="ECO:0000313" key="13">
    <source>
        <dbReference type="Proteomes" id="UP001235547"/>
    </source>
</evidence>
<evidence type="ECO:0000256" key="4">
    <source>
        <dbReference type="ARBA" id="ARBA00022516"/>
    </source>
</evidence>
<name>A0ABY8D6C9_9HYPH</name>
<keyword evidence="4 9" id="KW-0444">Lipid biosynthesis</keyword>
<proteinExistence type="predicted"/>
<feature type="domain" description="Lipoyl-binding" evidence="11">
    <location>
        <begin position="72"/>
        <end position="148"/>
    </location>
</feature>
<protein>
    <recommendedName>
        <fullName evidence="3 9">Biotin carboxyl carrier protein of acetyl-CoA carboxylase</fullName>
    </recommendedName>
</protein>
<evidence type="ECO:0000256" key="8">
    <source>
        <dbReference type="ARBA" id="ARBA00023267"/>
    </source>
</evidence>
<evidence type="ECO:0000256" key="5">
    <source>
        <dbReference type="ARBA" id="ARBA00022832"/>
    </source>
</evidence>
<evidence type="ECO:0000256" key="3">
    <source>
        <dbReference type="ARBA" id="ARBA00017562"/>
    </source>
</evidence>
<dbReference type="InterPro" id="IPR050709">
    <property type="entry name" value="Biotin_Carboxyl_Carrier/Decarb"/>
</dbReference>
<keyword evidence="8 9" id="KW-0092">Biotin</keyword>
<geneLocation type="plasmid" evidence="12 13">
    <name>unnamed</name>
</geneLocation>
<dbReference type="PROSITE" id="PS50968">
    <property type="entry name" value="BIOTINYL_LIPOYL"/>
    <property type="match status" value="1"/>
</dbReference>
<dbReference type="InterPro" id="IPR011053">
    <property type="entry name" value="Single_hybrid_motif"/>
</dbReference>
<keyword evidence="5 9" id="KW-0276">Fatty acid metabolism</keyword>
<comment type="function">
    <text evidence="1 9">This protein is a component of the acetyl coenzyme A carboxylase complex; first, biotin carboxylase catalyzes the carboxylation of the carrier protein and then the transcarboxylase transfers the carboxyl group to form malonyl-CoA.</text>
</comment>
<comment type="pathway">
    <text evidence="2 9">Lipid metabolism; fatty acid biosynthesis.</text>
</comment>
<dbReference type="EMBL" id="CP120372">
    <property type="protein sequence ID" value="WEX85647.1"/>
    <property type="molecule type" value="Genomic_DNA"/>
</dbReference>
<dbReference type="PROSITE" id="PS00188">
    <property type="entry name" value="BIOTIN"/>
    <property type="match status" value="1"/>
</dbReference>
<evidence type="ECO:0000256" key="1">
    <source>
        <dbReference type="ARBA" id="ARBA00003761"/>
    </source>
</evidence>
<evidence type="ECO:0000313" key="12">
    <source>
        <dbReference type="EMBL" id="WEX85647.1"/>
    </source>
</evidence>
<evidence type="ECO:0000256" key="7">
    <source>
        <dbReference type="ARBA" id="ARBA00023160"/>
    </source>
</evidence>
<evidence type="ECO:0000256" key="6">
    <source>
        <dbReference type="ARBA" id="ARBA00023098"/>
    </source>
</evidence>
<accession>A0ABY8D6C9</accession>
<dbReference type="SUPFAM" id="SSF51230">
    <property type="entry name" value="Single hybrid motif"/>
    <property type="match status" value="1"/>
</dbReference>
<organism evidence="12 13">
    <name type="scientific">Sinorhizobium numidicum</name>
    <dbReference type="NCBI Taxonomy" id="680248"/>
    <lineage>
        <taxon>Bacteria</taxon>
        <taxon>Pseudomonadati</taxon>
        <taxon>Pseudomonadota</taxon>
        <taxon>Alphaproteobacteria</taxon>
        <taxon>Hyphomicrobiales</taxon>
        <taxon>Rhizobiaceae</taxon>
        <taxon>Sinorhizobium/Ensifer group</taxon>
        <taxon>Sinorhizobium</taxon>
    </lineage>
</organism>
<evidence type="ECO:0000256" key="10">
    <source>
        <dbReference type="SAM" id="MobiDB-lite"/>
    </source>
</evidence>
<sequence length="148" mass="15627">MDLETIRTLIEFVGRSHVSELVVSEDGVTVRISNATSRRLPSGRTSTQGSQRIAEPTPADVVDEAERDATGGQTVKAPAFGVLHRSPNPGAPAFVEVGDAVEVGQSLCIVEAMKVFNTVSAHKSGPITRIFVSDGEEVEAGQPLMEIG</sequence>
<dbReference type="Gene3D" id="2.40.50.100">
    <property type="match status" value="1"/>
</dbReference>
<feature type="compositionally biased region" description="Polar residues" evidence="10">
    <location>
        <begin position="37"/>
        <end position="51"/>
    </location>
</feature>
<keyword evidence="12" id="KW-0614">Plasmid</keyword>
<evidence type="ECO:0000259" key="11">
    <source>
        <dbReference type="PROSITE" id="PS50968"/>
    </source>
</evidence>
<keyword evidence="7 9" id="KW-0275">Fatty acid biosynthesis</keyword>
<feature type="region of interest" description="Disordered" evidence="10">
    <location>
        <begin position="37"/>
        <end position="59"/>
    </location>
</feature>
<dbReference type="RefSeq" id="WP_280736570.1">
    <property type="nucleotide sequence ID" value="NZ_CP120369.1"/>
</dbReference>
<keyword evidence="13" id="KW-1185">Reference proteome</keyword>
<dbReference type="CDD" id="cd06850">
    <property type="entry name" value="biotinyl_domain"/>
    <property type="match status" value="1"/>
</dbReference>
<keyword evidence="6 9" id="KW-0443">Lipid metabolism</keyword>
<dbReference type="PANTHER" id="PTHR45266">
    <property type="entry name" value="OXALOACETATE DECARBOXYLASE ALPHA CHAIN"/>
    <property type="match status" value="1"/>
</dbReference>
<evidence type="ECO:0000256" key="2">
    <source>
        <dbReference type="ARBA" id="ARBA00005194"/>
    </source>
</evidence>
<dbReference type="Proteomes" id="UP001235547">
    <property type="component" value="Plasmid unnamed"/>
</dbReference>
<evidence type="ECO:0000256" key="9">
    <source>
        <dbReference type="RuleBase" id="RU364072"/>
    </source>
</evidence>
<reference evidence="12 13" key="1">
    <citation type="submission" date="2023-03" db="EMBL/GenBank/DDBJ databases">
        <authorList>
            <person name="Kaur S."/>
            <person name="Espinosa-Saiz D."/>
            <person name="Velazquez E."/>
            <person name="Menendez E."/>
            <person name="diCenzo G.C."/>
        </authorList>
    </citation>
    <scope>NUCLEOTIDE SEQUENCE [LARGE SCALE GENOMIC DNA]</scope>
    <source>
        <strain evidence="12 13">LMG 27395</strain>
        <plasmid evidence="12 13">unnamed</plasmid>
    </source>
</reference>
<dbReference type="PRINTS" id="PR01071">
    <property type="entry name" value="ACOABIOTINCC"/>
</dbReference>
<dbReference type="PANTHER" id="PTHR45266:SF3">
    <property type="entry name" value="OXALOACETATE DECARBOXYLASE ALPHA CHAIN"/>
    <property type="match status" value="1"/>
</dbReference>
<gene>
    <name evidence="12" type="ORF">PYH38_006089</name>
</gene>